<keyword evidence="8" id="KW-0067">ATP-binding</keyword>
<dbReference type="GO" id="GO:0002949">
    <property type="term" value="P:tRNA threonylcarbamoyladenosine modification"/>
    <property type="evidence" value="ECO:0007669"/>
    <property type="project" value="InterPro"/>
</dbReference>
<dbReference type="GO" id="GO:0005524">
    <property type="term" value="F:ATP binding"/>
    <property type="evidence" value="ECO:0007669"/>
    <property type="project" value="UniProtKB-KW"/>
</dbReference>
<sequence length="150" mass="17055">MEIKLSNLTDTNKLGTLIAQDLKGGEKIFLVGDLGAGKTTLTQQLARSLDIKEIVNSPTFMLVKEYHSGRLPLIHLDLYRLKNLSEEDEEMVEEYDDGQNVLVIEWGEQIIDNYPDSLVLYFSEINGDKRVVDIKNSSENLTAKIKKNWI</sequence>
<accession>A0AAU9CWV6</accession>
<dbReference type="NCBIfam" id="TIGR00150">
    <property type="entry name" value="T6A_YjeE"/>
    <property type="match status" value="1"/>
</dbReference>
<dbReference type="Proteomes" id="UP001321804">
    <property type="component" value="Chromosome"/>
</dbReference>
<comment type="similarity">
    <text evidence="2">Belongs to the TsaE family.</text>
</comment>
<keyword evidence="4" id="KW-0963">Cytoplasm</keyword>
<comment type="subcellular location">
    <subcellularLocation>
        <location evidence="1">Cytoplasm</location>
    </subcellularLocation>
</comment>
<dbReference type="KEGG" id="xak:KIMC2_04010"/>
<dbReference type="AlphaFoldDB" id="A0AAU9CWV6"/>
<dbReference type="InterPro" id="IPR003442">
    <property type="entry name" value="T6A_TsaE"/>
</dbReference>
<dbReference type="EMBL" id="AP026801">
    <property type="protein sequence ID" value="BDR55839.1"/>
    <property type="molecule type" value="Genomic_DNA"/>
</dbReference>
<dbReference type="InterPro" id="IPR027417">
    <property type="entry name" value="P-loop_NTPase"/>
</dbReference>
<dbReference type="PANTHER" id="PTHR33540">
    <property type="entry name" value="TRNA THREONYLCARBAMOYLADENOSINE BIOSYNTHESIS PROTEIN TSAE"/>
    <property type="match status" value="1"/>
</dbReference>
<keyword evidence="12" id="KW-1185">Reference proteome</keyword>
<evidence type="ECO:0000256" key="4">
    <source>
        <dbReference type="ARBA" id="ARBA00022490"/>
    </source>
</evidence>
<evidence type="ECO:0000256" key="6">
    <source>
        <dbReference type="ARBA" id="ARBA00022723"/>
    </source>
</evidence>
<dbReference type="Gene3D" id="3.40.50.300">
    <property type="entry name" value="P-loop containing nucleotide triphosphate hydrolases"/>
    <property type="match status" value="1"/>
</dbReference>
<dbReference type="GO" id="GO:0046872">
    <property type="term" value="F:metal ion binding"/>
    <property type="evidence" value="ECO:0007669"/>
    <property type="project" value="UniProtKB-KW"/>
</dbReference>
<keyword evidence="5" id="KW-0819">tRNA processing</keyword>
<keyword evidence="7" id="KW-0547">Nucleotide-binding</keyword>
<evidence type="ECO:0000256" key="7">
    <source>
        <dbReference type="ARBA" id="ARBA00022741"/>
    </source>
</evidence>
<evidence type="ECO:0000256" key="9">
    <source>
        <dbReference type="ARBA" id="ARBA00022842"/>
    </source>
</evidence>
<evidence type="ECO:0000256" key="1">
    <source>
        <dbReference type="ARBA" id="ARBA00004496"/>
    </source>
</evidence>
<dbReference type="SUPFAM" id="SSF52540">
    <property type="entry name" value="P-loop containing nucleoside triphosphate hydrolases"/>
    <property type="match status" value="1"/>
</dbReference>
<keyword evidence="9" id="KW-0460">Magnesium</keyword>
<name>A0AAU9CWV6_9LACO</name>
<proteinExistence type="inferred from homology"/>
<organism evidence="11 12">
    <name type="scientific">Xylocopilactobacillus apis</name>
    <dbReference type="NCBI Taxonomy" id="2932183"/>
    <lineage>
        <taxon>Bacteria</taxon>
        <taxon>Bacillati</taxon>
        <taxon>Bacillota</taxon>
        <taxon>Bacilli</taxon>
        <taxon>Lactobacillales</taxon>
        <taxon>Lactobacillaceae</taxon>
        <taxon>Xylocopilactobacillus</taxon>
    </lineage>
</organism>
<evidence type="ECO:0000256" key="8">
    <source>
        <dbReference type="ARBA" id="ARBA00022840"/>
    </source>
</evidence>
<protein>
    <recommendedName>
        <fullName evidence="3">tRNA threonylcarbamoyladenosine biosynthesis protein TsaE</fullName>
    </recommendedName>
    <alternativeName>
        <fullName evidence="10">t(6)A37 threonylcarbamoyladenosine biosynthesis protein TsaE</fullName>
    </alternativeName>
</protein>
<evidence type="ECO:0000313" key="11">
    <source>
        <dbReference type="EMBL" id="BDR55839.1"/>
    </source>
</evidence>
<gene>
    <name evidence="11" type="ORF">KIMC2_04010</name>
</gene>
<evidence type="ECO:0000256" key="5">
    <source>
        <dbReference type="ARBA" id="ARBA00022694"/>
    </source>
</evidence>
<evidence type="ECO:0000256" key="2">
    <source>
        <dbReference type="ARBA" id="ARBA00007599"/>
    </source>
</evidence>
<dbReference type="GO" id="GO:0005737">
    <property type="term" value="C:cytoplasm"/>
    <property type="evidence" value="ECO:0007669"/>
    <property type="project" value="UniProtKB-SubCell"/>
</dbReference>
<evidence type="ECO:0000313" key="12">
    <source>
        <dbReference type="Proteomes" id="UP001321804"/>
    </source>
</evidence>
<dbReference type="PANTHER" id="PTHR33540:SF2">
    <property type="entry name" value="TRNA THREONYLCARBAMOYLADENOSINE BIOSYNTHESIS PROTEIN TSAE"/>
    <property type="match status" value="1"/>
</dbReference>
<evidence type="ECO:0000256" key="10">
    <source>
        <dbReference type="ARBA" id="ARBA00032441"/>
    </source>
</evidence>
<dbReference type="Pfam" id="PF02367">
    <property type="entry name" value="TsaE"/>
    <property type="match status" value="1"/>
</dbReference>
<reference evidence="11 12" key="1">
    <citation type="journal article" date="2023" name="Microbiol. Spectr.">
        <title>Symbiosis of Carpenter Bees with Uncharacterized Lactic Acid Bacteria Showing NAD Auxotrophy.</title>
        <authorList>
            <person name="Kawasaki S."/>
            <person name="Ozawa K."/>
            <person name="Mori T."/>
            <person name="Yamamoto A."/>
            <person name="Ito M."/>
            <person name="Ohkuma M."/>
            <person name="Sakamoto M."/>
            <person name="Matsutani M."/>
        </authorList>
    </citation>
    <scope>NUCLEOTIDE SEQUENCE [LARGE SCALE GENOMIC DNA]</scope>
    <source>
        <strain evidence="11 12">KimC2</strain>
    </source>
</reference>
<keyword evidence="6" id="KW-0479">Metal-binding</keyword>
<evidence type="ECO:0000256" key="3">
    <source>
        <dbReference type="ARBA" id="ARBA00019010"/>
    </source>
</evidence>